<evidence type="ECO:0000313" key="5">
    <source>
        <dbReference type="EMBL" id="MBM6402333.1"/>
    </source>
</evidence>
<dbReference type="Pfam" id="PF01263">
    <property type="entry name" value="Aldose_epim"/>
    <property type="match status" value="1"/>
</dbReference>
<evidence type="ECO:0000256" key="2">
    <source>
        <dbReference type="ARBA" id="ARBA00005866"/>
    </source>
</evidence>
<dbReference type="InterPro" id="IPR014718">
    <property type="entry name" value="GH-type_carb-bd"/>
</dbReference>
<evidence type="ECO:0000313" key="6">
    <source>
        <dbReference type="Proteomes" id="UP001430172"/>
    </source>
</evidence>
<dbReference type="PANTHER" id="PTHR11122">
    <property type="entry name" value="APOSPORY-ASSOCIATED PROTEIN C-RELATED"/>
    <property type="match status" value="1"/>
</dbReference>
<dbReference type="RefSeq" id="WP_204132801.1">
    <property type="nucleotide sequence ID" value="NZ_JAFDVD010000024.1"/>
</dbReference>
<dbReference type="Gene3D" id="2.70.98.10">
    <property type="match status" value="1"/>
</dbReference>
<comment type="similarity">
    <text evidence="2 4">Belongs to the glucose-6-phosphate 1-epimerase family.</text>
</comment>
<dbReference type="SUPFAM" id="SSF74650">
    <property type="entry name" value="Galactose mutarotase-like"/>
    <property type="match status" value="1"/>
</dbReference>
<dbReference type="EMBL" id="JAFDVD010000024">
    <property type="protein sequence ID" value="MBM6402333.1"/>
    <property type="molecule type" value="Genomic_DNA"/>
</dbReference>
<evidence type="ECO:0000256" key="1">
    <source>
        <dbReference type="ARBA" id="ARBA00001096"/>
    </source>
</evidence>
<dbReference type="EC" id="5.1.3.15" evidence="4"/>
<gene>
    <name evidence="5" type="ORF">JQN70_18205</name>
</gene>
<proteinExistence type="inferred from homology"/>
<keyword evidence="3 4" id="KW-0413">Isomerase</keyword>
<protein>
    <recommendedName>
        <fullName evidence="4">Putative glucose-6-phosphate 1-epimerase</fullName>
        <ecNumber evidence="4">5.1.3.15</ecNumber>
    </recommendedName>
</protein>
<evidence type="ECO:0000256" key="4">
    <source>
        <dbReference type="PIRNR" id="PIRNR016020"/>
    </source>
</evidence>
<reference evidence="5" key="1">
    <citation type="submission" date="2021-02" db="EMBL/GenBank/DDBJ databases">
        <title>Phycicoccus sp. MQZ13P-5T, whole genome shotgun sequence.</title>
        <authorList>
            <person name="Tuo L."/>
        </authorList>
    </citation>
    <scope>NUCLEOTIDE SEQUENCE</scope>
    <source>
        <strain evidence="5">MQZ13P-5</strain>
    </source>
</reference>
<dbReference type="PIRSF" id="PIRSF016020">
    <property type="entry name" value="PHexose_mutarotase"/>
    <property type="match status" value="1"/>
</dbReference>
<comment type="caution">
    <text evidence="5">The sequence shown here is derived from an EMBL/GenBank/DDBJ whole genome shotgun (WGS) entry which is preliminary data.</text>
</comment>
<dbReference type="InterPro" id="IPR011013">
    <property type="entry name" value="Gal_mutarotase_sf_dom"/>
</dbReference>
<dbReference type="InterPro" id="IPR025532">
    <property type="entry name" value="G6P_1-epimerase"/>
</dbReference>
<comment type="catalytic activity">
    <reaction evidence="1">
        <text>alpha-D-glucose 6-phosphate = beta-D-glucose 6-phosphate</text>
        <dbReference type="Rhea" id="RHEA:16249"/>
        <dbReference type="ChEBI" id="CHEBI:58225"/>
        <dbReference type="ChEBI" id="CHEBI:58247"/>
        <dbReference type="EC" id="5.1.3.15"/>
    </reaction>
</comment>
<keyword evidence="6" id="KW-1185">Reference proteome</keyword>
<sequence length="277" mass="29915">MSAPGPLAREVDTDRCTGTVLDEGGLVLAWAPTGHAPVLFAHPGVPVRSGTPPHAGIPVCWPWFGPGRGGGMTPSHGFARSSTWQFLGEDEGPDSRVLRHRLTPDDASHPDWSQAYHLDLVTRFGTTLEVTLSTTNTGDEPFVVEEALHAYLAVGDVRRVVVGGLDGTPFHDKVLGEDLVQEGDLVLTGETDRVYRSSADVVVTDPVLGRRLTVSTTGAADRVVWNPWSEKAIGLDDIGDQWPHLLCVEAANVLDDVVTVDPGQTRWMTYRLSVEDL</sequence>
<accession>A0ABS2CR23</accession>
<dbReference type="Proteomes" id="UP001430172">
    <property type="component" value="Unassembled WGS sequence"/>
</dbReference>
<evidence type="ECO:0000256" key="3">
    <source>
        <dbReference type="ARBA" id="ARBA00023235"/>
    </source>
</evidence>
<dbReference type="InterPro" id="IPR008183">
    <property type="entry name" value="Aldose_1/G6P_1-epimerase"/>
</dbReference>
<organism evidence="5 6">
    <name type="scientific">Phycicoccus sonneratiae</name>
    <dbReference type="NCBI Taxonomy" id="2807628"/>
    <lineage>
        <taxon>Bacteria</taxon>
        <taxon>Bacillati</taxon>
        <taxon>Actinomycetota</taxon>
        <taxon>Actinomycetes</taxon>
        <taxon>Micrococcales</taxon>
        <taxon>Intrasporangiaceae</taxon>
        <taxon>Phycicoccus</taxon>
    </lineage>
</organism>
<dbReference type="PANTHER" id="PTHR11122:SF13">
    <property type="entry name" value="GLUCOSE-6-PHOSPHATE 1-EPIMERASE"/>
    <property type="match status" value="1"/>
</dbReference>
<name>A0ABS2CR23_9MICO</name>